<evidence type="ECO:0000256" key="1">
    <source>
        <dbReference type="SAM" id="Coils"/>
    </source>
</evidence>
<proteinExistence type="predicted"/>
<dbReference type="Pfam" id="PF01551">
    <property type="entry name" value="Peptidase_M23"/>
    <property type="match status" value="1"/>
</dbReference>
<evidence type="ECO:0000259" key="3">
    <source>
        <dbReference type="Pfam" id="PF01551"/>
    </source>
</evidence>
<evidence type="ECO:0000313" key="4">
    <source>
        <dbReference type="EMBL" id="GGY88298.1"/>
    </source>
</evidence>
<keyword evidence="5" id="KW-1185">Reference proteome</keyword>
<keyword evidence="2" id="KW-0732">Signal</keyword>
<feature type="coiled-coil region" evidence="1">
    <location>
        <begin position="21"/>
        <end position="104"/>
    </location>
</feature>
<comment type="caution">
    <text evidence="4">The sequence shown here is derived from an EMBL/GenBank/DDBJ whole genome shotgun (WGS) entry which is preliminary data.</text>
</comment>
<dbReference type="EMBL" id="BMYZ01000005">
    <property type="protein sequence ID" value="GGY88298.1"/>
    <property type="molecule type" value="Genomic_DNA"/>
</dbReference>
<organism evidence="4 5">
    <name type="scientific">Cellvibrio zantedeschiae</name>
    <dbReference type="NCBI Taxonomy" id="1237077"/>
    <lineage>
        <taxon>Bacteria</taxon>
        <taxon>Pseudomonadati</taxon>
        <taxon>Pseudomonadota</taxon>
        <taxon>Gammaproteobacteria</taxon>
        <taxon>Cellvibrionales</taxon>
        <taxon>Cellvibrionaceae</taxon>
        <taxon>Cellvibrio</taxon>
    </lineage>
</organism>
<dbReference type="CDD" id="cd12797">
    <property type="entry name" value="M23_peptidase"/>
    <property type="match status" value="1"/>
</dbReference>
<feature type="chain" id="PRO_5047085971" evidence="2">
    <location>
        <begin position="23"/>
        <end position="384"/>
    </location>
</feature>
<sequence length="384" mass="42999">MKKLFCLSLLSMMLAISPSALSADKDDMEKLQKDINDLQKELKKVQGARSNVQQELQKNETQMSELQKKVEKIQQEINAQNKQIENLNKERGDLEKARAKQQAQAAEQIRAAYQLGQQPQFKVFLNQESPERISRMMKYHSYFMAAHAEKVKKYLDTIAQLNELEPQIAQKTAELNIIKEEMGKQQASLQEAQAQRKQTLAKINTTISNKDKALQDMLEDRRQLQALLQKVARASTSLAAAPSYVPLPNAGEKFSSRRGRLPWPTQGRITHGFGSSQVEGQLQWNGVMIGANAGQQVQAVHYGRVVFADYFRGQGLLVIIDHGEGYLSLYAHNQNLFKKAGDAVKAGEAIASVGNTGGQNEAGLYFEIRYQGKAINPADWLARA</sequence>
<protein>
    <submittedName>
        <fullName evidence="4">Peptidase M23</fullName>
    </submittedName>
</protein>
<gene>
    <name evidence="4" type="ORF">GCM10011613_36680</name>
</gene>
<feature type="domain" description="M23ase beta-sheet core" evidence="3">
    <location>
        <begin position="284"/>
        <end position="377"/>
    </location>
</feature>
<evidence type="ECO:0000313" key="5">
    <source>
        <dbReference type="Proteomes" id="UP000619761"/>
    </source>
</evidence>
<dbReference type="Gene3D" id="6.10.250.3150">
    <property type="match status" value="1"/>
</dbReference>
<keyword evidence="1" id="KW-0175">Coiled coil</keyword>
<feature type="signal peptide" evidence="2">
    <location>
        <begin position="1"/>
        <end position="22"/>
    </location>
</feature>
<dbReference type="Gene3D" id="2.70.70.10">
    <property type="entry name" value="Glucose Permease (Domain IIA)"/>
    <property type="match status" value="1"/>
</dbReference>
<feature type="coiled-coil region" evidence="1">
    <location>
        <begin position="144"/>
        <end position="234"/>
    </location>
</feature>
<dbReference type="InterPro" id="IPR050570">
    <property type="entry name" value="Cell_wall_metabolism_enzyme"/>
</dbReference>
<dbReference type="RefSeq" id="WP_189421336.1">
    <property type="nucleotide sequence ID" value="NZ_BMYZ01000005.1"/>
</dbReference>
<dbReference type="Proteomes" id="UP000619761">
    <property type="component" value="Unassembled WGS sequence"/>
</dbReference>
<name>A0ABQ3BAW8_9GAMM</name>
<evidence type="ECO:0000256" key="2">
    <source>
        <dbReference type="SAM" id="SignalP"/>
    </source>
</evidence>
<dbReference type="InterPro" id="IPR011055">
    <property type="entry name" value="Dup_hybrid_motif"/>
</dbReference>
<dbReference type="InterPro" id="IPR016047">
    <property type="entry name" value="M23ase_b-sheet_dom"/>
</dbReference>
<dbReference type="PANTHER" id="PTHR21666">
    <property type="entry name" value="PEPTIDASE-RELATED"/>
    <property type="match status" value="1"/>
</dbReference>
<reference evidence="5" key="1">
    <citation type="journal article" date="2019" name="Int. J. Syst. Evol. Microbiol.">
        <title>The Global Catalogue of Microorganisms (GCM) 10K type strain sequencing project: providing services to taxonomists for standard genome sequencing and annotation.</title>
        <authorList>
            <consortium name="The Broad Institute Genomics Platform"/>
            <consortium name="The Broad Institute Genome Sequencing Center for Infectious Disease"/>
            <person name="Wu L."/>
            <person name="Ma J."/>
        </authorList>
    </citation>
    <scope>NUCLEOTIDE SEQUENCE [LARGE SCALE GENOMIC DNA]</scope>
    <source>
        <strain evidence="5">KCTC 32239</strain>
    </source>
</reference>
<accession>A0ABQ3BAW8</accession>
<dbReference type="SUPFAM" id="SSF51261">
    <property type="entry name" value="Duplicated hybrid motif"/>
    <property type="match status" value="1"/>
</dbReference>
<dbReference type="PANTHER" id="PTHR21666:SF270">
    <property type="entry name" value="MUREIN HYDROLASE ACTIVATOR ENVC"/>
    <property type="match status" value="1"/>
</dbReference>